<reference evidence="6 7" key="1">
    <citation type="submission" date="2016-11" db="EMBL/GenBank/DDBJ databases">
        <authorList>
            <person name="Jaros S."/>
            <person name="Januszkiewicz K."/>
            <person name="Wedrychowicz H."/>
        </authorList>
    </citation>
    <scope>NUCLEOTIDE SEQUENCE [LARGE SCALE GENOMIC DNA]</scope>
</reference>
<feature type="domain" description="Zinc finger PHD-type" evidence="5">
    <location>
        <begin position="322"/>
        <end position="369"/>
    </location>
</feature>
<feature type="compositionally biased region" description="Polar residues" evidence="4">
    <location>
        <begin position="43"/>
        <end position="60"/>
    </location>
</feature>
<dbReference type="GO" id="GO:0008270">
    <property type="term" value="F:zinc ion binding"/>
    <property type="evidence" value="ECO:0007669"/>
    <property type="project" value="UniProtKB-KW"/>
</dbReference>
<keyword evidence="2" id="KW-0863">Zinc-finger</keyword>
<dbReference type="InterPro" id="IPR019786">
    <property type="entry name" value="Zinc_finger_PHD-type_CS"/>
</dbReference>
<dbReference type="EMBL" id="FQNC01000065">
    <property type="protein sequence ID" value="SGZ00394.1"/>
    <property type="molecule type" value="Genomic_DNA"/>
</dbReference>
<dbReference type="GO" id="GO:0070210">
    <property type="term" value="C:Rpd3L-Expanded complex"/>
    <property type="evidence" value="ECO:0007669"/>
    <property type="project" value="TreeGrafter"/>
</dbReference>
<feature type="compositionally biased region" description="Acidic residues" evidence="4">
    <location>
        <begin position="92"/>
        <end position="104"/>
    </location>
</feature>
<feature type="region of interest" description="Disordered" evidence="4">
    <location>
        <begin position="1"/>
        <end position="273"/>
    </location>
</feature>
<dbReference type="Pfam" id="PF20826">
    <property type="entry name" value="PHD_5"/>
    <property type="match status" value="1"/>
</dbReference>
<feature type="compositionally biased region" description="Polar residues" evidence="4">
    <location>
        <begin position="73"/>
        <end position="88"/>
    </location>
</feature>
<dbReference type="InterPro" id="IPR011011">
    <property type="entry name" value="Znf_FYVE_PHD"/>
</dbReference>
<keyword evidence="3" id="KW-0862">Zinc</keyword>
<evidence type="ECO:0000259" key="5">
    <source>
        <dbReference type="SMART" id="SM00249"/>
    </source>
</evidence>
<evidence type="ECO:0000256" key="1">
    <source>
        <dbReference type="ARBA" id="ARBA00022723"/>
    </source>
</evidence>
<dbReference type="InterPro" id="IPR013083">
    <property type="entry name" value="Znf_RING/FYVE/PHD"/>
</dbReference>
<dbReference type="AlphaFoldDB" id="A0A2X0N9R9"/>
<dbReference type="PROSITE" id="PS01359">
    <property type="entry name" value="ZF_PHD_1"/>
    <property type="match status" value="1"/>
</dbReference>
<feature type="compositionally biased region" description="Polar residues" evidence="4">
    <location>
        <begin position="649"/>
        <end position="673"/>
    </location>
</feature>
<evidence type="ECO:0000256" key="4">
    <source>
        <dbReference type="SAM" id="MobiDB-lite"/>
    </source>
</evidence>
<feature type="compositionally biased region" description="Low complexity" evidence="4">
    <location>
        <begin position="61"/>
        <end position="72"/>
    </location>
</feature>
<dbReference type="GO" id="GO:0061186">
    <property type="term" value="P:negative regulation of silent mating-type cassette heterochromatin formation"/>
    <property type="evidence" value="ECO:0007669"/>
    <property type="project" value="TreeGrafter"/>
</dbReference>
<dbReference type="SUPFAM" id="SSF57903">
    <property type="entry name" value="FYVE/PHD zinc finger"/>
    <property type="match status" value="1"/>
</dbReference>
<dbReference type="Gene3D" id="3.30.40.10">
    <property type="entry name" value="Zinc/RING finger domain, C3HC4 (zinc finger)"/>
    <property type="match status" value="1"/>
</dbReference>
<dbReference type="SMART" id="SM00249">
    <property type="entry name" value="PHD"/>
    <property type="match status" value="1"/>
</dbReference>
<keyword evidence="7" id="KW-1185">Reference proteome</keyword>
<accession>A0A2X0N9R9</accession>
<sequence>MTKGKRKGSYRTASTSVSASNSPSLGASLPLPSLASDAAPGHASSTALNATNNIEAGETNSSEQQPSKQQPSNHAANSTEAVDGTPSQIEPGPEEPEPVPEPELEPAPTASDSVEPVMAASLSSSALCAPDDAVAATNTSVLSPEAERHESPEQTEPTVQDLEQSDRQYSESAADEPSAGAEPVEGDPGEVPPLASTSVHVEEEVDNKPLTTTIEPEAEPAVEPESGLATNYAGKPRRSGATLKKSPPLPASKNKMATGKKGSTKGTSKLDDSRELKDEIYVEKRGARAARAGAKKLVEVDEDEGFLLEEEEEADGAEGFTRCICGEDTVEKEQELMIQCDTCKCWQHGPCIGLVEEEVISLSQCPECPDRYFCELCKPTWHGQNGQIRKTHRKVMINRTAALPSPPGQTSGVAPATMPVTASIRGQKPRESVDAALVSAYLAAESTGDASAPAIRHESRSLSPNQQGGGTKAEPAPKKRSTMNSRDAAYDDAIALSLMTPAAAAMRAKLEKRTVTGEDAAGLGLDEDGVLRHPAILLGELPSLPSLNFESAPPPPGAPEAKMDVDVDGLNQSGANLDDDSSECSGSEPPAENETGLTFVIFLCFPAVSPNPNASARAKHPNQYTYRPKPGPTPSGRGRGSPVKRTSGRDTSGGASLANTSVNASGVTMASSEHPSRTHRPQRDWVPGNDPSGWGIPEHLKHLSHLLPTPSPQPIHVPRKRSSDSYSSRTPPTTAEAPTKIRFPNKRMTMPEMRKRARNVLEYLTRVQIELSDREKRTEHVEKAALSGGSGASGSTVAVQQNAASSDHLDSMSLMDELTKDIIMFQKTYFEG</sequence>
<feature type="compositionally biased region" description="Low complexity" evidence="4">
    <location>
        <begin position="119"/>
        <end position="129"/>
    </location>
</feature>
<dbReference type="InterPro" id="IPR053051">
    <property type="entry name" value="HDAC_complex_subunit"/>
</dbReference>
<proteinExistence type="predicted"/>
<feature type="compositionally biased region" description="Low complexity" evidence="4">
    <location>
        <begin position="12"/>
        <end position="40"/>
    </location>
</feature>
<dbReference type="Proteomes" id="UP000249464">
    <property type="component" value="Unassembled WGS sequence"/>
</dbReference>
<name>A0A2X0N9R9_9BASI</name>
<dbReference type="GO" id="GO:0033698">
    <property type="term" value="C:Rpd3L complex"/>
    <property type="evidence" value="ECO:0007669"/>
    <property type="project" value="TreeGrafter"/>
</dbReference>
<dbReference type="PANTHER" id="PTHR47793:SF1">
    <property type="entry name" value="HISTONE DEACETYLASE COMPLEX SUBUNIT CTI6"/>
    <property type="match status" value="1"/>
</dbReference>
<organism evidence="6 7">
    <name type="scientific">Microbotryum silenes-dioicae</name>
    <dbReference type="NCBI Taxonomy" id="796604"/>
    <lineage>
        <taxon>Eukaryota</taxon>
        <taxon>Fungi</taxon>
        <taxon>Dikarya</taxon>
        <taxon>Basidiomycota</taxon>
        <taxon>Pucciniomycotina</taxon>
        <taxon>Microbotryomycetes</taxon>
        <taxon>Microbotryales</taxon>
        <taxon>Microbotryaceae</taxon>
        <taxon>Microbotryum</taxon>
    </lineage>
</organism>
<dbReference type="InterPro" id="IPR001965">
    <property type="entry name" value="Znf_PHD"/>
</dbReference>
<protein>
    <submittedName>
        <fullName evidence="6">BQ5605_C034g11345 protein</fullName>
    </submittedName>
</protein>
<dbReference type="GO" id="GO:0061188">
    <property type="term" value="P:negative regulation of rDNA heterochromatin formation"/>
    <property type="evidence" value="ECO:0007669"/>
    <property type="project" value="TreeGrafter"/>
</dbReference>
<keyword evidence="1" id="KW-0479">Metal-binding</keyword>
<gene>
    <name evidence="6" type="primary">BQ5605_C034g11345</name>
    <name evidence="6" type="ORF">BQ5605_C034G11345</name>
</gene>
<feature type="region of interest" description="Disordered" evidence="4">
    <location>
        <begin position="613"/>
        <end position="739"/>
    </location>
</feature>
<evidence type="ECO:0000256" key="2">
    <source>
        <dbReference type="ARBA" id="ARBA00022771"/>
    </source>
</evidence>
<evidence type="ECO:0000256" key="3">
    <source>
        <dbReference type="ARBA" id="ARBA00022833"/>
    </source>
</evidence>
<evidence type="ECO:0000313" key="7">
    <source>
        <dbReference type="Proteomes" id="UP000249464"/>
    </source>
</evidence>
<feature type="region of interest" description="Disordered" evidence="4">
    <location>
        <begin position="547"/>
        <end position="592"/>
    </location>
</feature>
<dbReference type="STRING" id="796604.A0A2X0N9R9"/>
<feature type="compositionally biased region" description="Polar residues" evidence="4">
    <location>
        <begin position="724"/>
        <end position="733"/>
    </location>
</feature>
<evidence type="ECO:0000313" key="6">
    <source>
        <dbReference type="EMBL" id="SGZ00394.1"/>
    </source>
</evidence>
<feature type="region of interest" description="Disordered" evidence="4">
    <location>
        <begin position="449"/>
        <end position="486"/>
    </location>
</feature>
<dbReference type="PANTHER" id="PTHR47793">
    <property type="entry name" value="HISTONE DEACETYLASE COMPLEX SUBUNIT CTI6"/>
    <property type="match status" value="1"/>
</dbReference>